<dbReference type="OrthoDB" id="346907at2759"/>
<reference evidence="6 7" key="1">
    <citation type="journal article" date="2015" name="PLoS Pathog.">
        <title>Leptomonas seymouri: Adaptations to the Dixenous Life Cycle Analyzed by Genome Sequencing, Transcriptome Profiling and Co-infection with Leishmania donovani.</title>
        <authorList>
            <person name="Kraeva N."/>
            <person name="Butenko A."/>
            <person name="Hlavacova J."/>
            <person name="Kostygov A."/>
            <person name="Myskova J."/>
            <person name="Grybchuk D."/>
            <person name="Lestinova T."/>
            <person name="Votypka J."/>
            <person name="Volf P."/>
            <person name="Opperdoes F."/>
            <person name="Flegontov P."/>
            <person name="Lukes J."/>
            <person name="Yurchenko V."/>
        </authorList>
    </citation>
    <scope>NUCLEOTIDE SEQUENCE [LARGE SCALE GENOMIC DNA]</scope>
    <source>
        <strain evidence="6 7">ATCC 30220</strain>
    </source>
</reference>
<dbReference type="PANTHER" id="PTHR47096:SF1">
    <property type="entry name" value="MISSHAPEN LIKE KINASE 1"/>
    <property type="match status" value="1"/>
</dbReference>
<evidence type="ECO:0000256" key="4">
    <source>
        <dbReference type="SAM" id="MobiDB-lite"/>
    </source>
</evidence>
<feature type="domain" description="Protein kinase" evidence="5">
    <location>
        <begin position="878"/>
        <end position="1157"/>
    </location>
</feature>
<feature type="compositionally biased region" description="Pro residues" evidence="4">
    <location>
        <begin position="645"/>
        <end position="654"/>
    </location>
</feature>
<feature type="region of interest" description="Disordered" evidence="4">
    <location>
        <begin position="756"/>
        <end position="783"/>
    </location>
</feature>
<proteinExistence type="predicted"/>
<keyword evidence="2 3" id="KW-0067">ATP-binding</keyword>
<dbReference type="OMA" id="VILNEPH"/>
<dbReference type="GO" id="GO:0005829">
    <property type="term" value="C:cytosol"/>
    <property type="evidence" value="ECO:0007669"/>
    <property type="project" value="TreeGrafter"/>
</dbReference>
<dbReference type="InterPro" id="IPR000719">
    <property type="entry name" value="Prot_kinase_dom"/>
</dbReference>
<dbReference type="InterPro" id="IPR011009">
    <property type="entry name" value="Kinase-like_dom_sf"/>
</dbReference>
<dbReference type="InterPro" id="IPR017441">
    <property type="entry name" value="Protein_kinase_ATP_BS"/>
</dbReference>
<dbReference type="PANTHER" id="PTHR47096">
    <property type="entry name" value="MISSHAPEN LIKE KINASE 1"/>
    <property type="match status" value="1"/>
</dbReference>
<evidence type="ECO:0000313" key="6">
    <source>
        <dbReference type="EMBL" id="KPI88952.1"/>
    </source>
</evidence>
<dbReference type="Gene3D" id="1.10.510.10">
    <property type="entry name" value="Transferase(Phosphotransferase) domain 1"/>
    <property type="match status" value="1"/>
</dbReference>
<dbReference type="AlphaFoldDB" id="A0A0N1HZZ9"/>
<dbReference type="InterPro" id="IPR051700">
    <property type="entry name" value="STE20_Ser-Thr_kinase"/>
</dbReference>
<keyword evidence="7" id="KW-1185">Reference proteome</keyword>
<feature type="region of interest" description="Disordered" evidence="4">
    <location>
        <begin position="134"/>
        <end position="192"/>
    </location>
</feature>
<dbReference type="PROSITE" id="PS00107">
    <property type="entry name" value="PROTEIN_KINASE_ATP"/>
    <property type="match status" value="1"/>
</dbReference>
<evidence type="ECO:0000256" key="3">
    <source>
        <dbReference type="PROSITE-ProRule" id="PRU10141"/>
    </source>
</evidence>
<protein>
    <recommendedName>
        <fullName evidence="5">Protein kinase domain-containing protein</fullName>
    </recommendedName>
</protein>
<dbReference type="SUPFAM" id="SSF56112">
    <property type="entry name" value="Protein kinase-like (PK-like)"/>
    <property type="match status" value="1"/>
</dbReference>
<feature type="compositionally biased region" description="Polar residues" evidence="4">
    <location>
        <begin position="759"/>
        <end position="773"/>
    </location>
</feature>
<evidence type="ECO:0000259" key="5">
    <source>
        <dbReference type="PROSITE" id="PS50011"/>
    </source>
</evidence>
<evidence type="ECO:0000313" key="7">
    <source>
        <dbReference type="Proteomes" id="UP000038009"/>
    </source>
</evidence>
<feature type="compositionally biased region" description="Low complexity" evidence="4">
    <location>
        <begin position="632"/>
        <end position="644"/>
    </location>
</feature>
<feature type="compositionally biased region" description="Polar residues" evidence="4">
    <location>
        <begin position="134"/>
        <end position="146"/>
    </location>
</feature>
<accession>A0A0N1HZZ9</accession>
<feature type="compositionally biased region" description="Polar residues" evidence="4">
    <location>
        <begin position="154"/>
        <end position="169"/>
    </location>
</feature>
<comment type="caution">
    <text evidence="6">The sequence shown here is derived from an EMBL/GenBank/DDBJ whole genome shotgun (WGS) entry which is preliminary data.</text>
</comment>
<organism evidence="6 7">
    <name type="scientific">Leptomonas seymouri</name>
    <dbReference type="NCBI Taxonomy" id="5684"/>
    <lineage>
        <taxon>Eukaryota</taxon>
        <taxon>Discoba</taxon>
        <taxon>Euglenozoa</taxon>
        <taxon>Kinetoplastea</taxon>
        <taxon>Metakinetoplastina</taxon>
        <taxon>Trypanosomatida</taxon>
        <taxon>Trypanosomatidae</taxon>
        <taxon>Leishmaniinae</taxon>
        <taxon>Leptomonas</taxon>
    </lineage>
</organism>
<keyword evidence="1 3" id="KW-0547">Nucleotide-binding</keyword>
<name>A0A0N1HZZ9_LEPSE</name>
<dbReference type="GO" id="GO:0004672">
    <property type="term" value="F:protein kinase activity"/>
    <property type="evidence" value="ECO:0007669"/>
    <property type="project" value="InterPro"/>
</dbReference>
<dbReference type="Pfam" id="PF00069">
    <property type="entry name" value="Pkinase"/>
    <property type="match status" value="1"/>
</dbReference>
<gene>
    <name evidence="6" type="ORF">ABL78_1918</name>
</gene>
<dbReference type="EMBL" id="LJSK01000035">
    <property type="protein sequence ID" value="KPI88952.1"/>
    <property type="molecule type" value="Genomic_DNA"/>
</dbReference>
<dbReference type="PROSITE" id="PS50011">
    <property type="entry name" value="PROTEIN_KINASE_DOM"/>
    <property type="match status" value="1"/>
</dbReference>
<dbReference type="SMART" id="SM00220">
    <property type="entry name" value="S_TKc"/>
    <property type="match status" value="1"/>
</dbReference>
<dbReference type="InterPro" id="IPR008271">
    <property type="entry name" value="Ser/Thr_kinase_AS"/>
</dbReference>
<feature type="compositionally biased region" description="Low complexity" evidence="4">
    <location>
        <begin position="655"/>
        <end position="666"/>
    </location>
</feature>
<dbReference type="Proteomes" id="UP000038009">
    <property type="component" value="Unassembled WGS sequence"/>
</dbReference>
<dbReference type="VEuPathDB" id="TriTrypDB:Lsey_0035_0110"/>
<sequence length="1162" mass="127656">MQAEPQPERHDKFADALAKLPATRWDRLVAVLEENEPERAIDAPHILERAKKLHMTDMDLFYLLSLHYQDNMSVILLDVLSLYAMMTTWIDWIKEVQRCFNIRKGRTDGGAYRSAHSSLAGGLRTAAEGSFQRTSPAVSNFGNSKHPSVLSGDAFSTGSPDNGSSNSTLRDGGTRSGRNRGPSNVRTHRSKAVRLGHSSSIHCCFDLGPEWEWDGSLDFLRDGHVLSTLVEEALEHCGKLGDLQDDHRAHPEMLNRGTYSVLYPSLADIDRLSKDTGGAGGGAVSSKTAAFDPASYLSSFVGSRLNCDRRGALRASKALKLIEQHGRNLAAAEHWVTRLNGMCEHFLGWKKAAHKGEQFLDISNSDTLVRPLNADDKHLLYRLHWLAVALCRTVKDPSIIPVAPRMSFIVCRDDFTVDLDTSEEDNEIGLLVATKCSCLPLNTKLSVTMKNFNSIQLRHLKVPYEPETLPCTLVRGEAYVYYAEYNVFMPIWCVLQYFIKKYDGIPWRFELNRQERDREAQVLGNNFSNSRVHMDPNSTDYAASSSGAVFDLTVQGSKVRRGSDKEAAEVSAITRHVCSAAELTPGGLNPIASSCRQRSKRDARNVSLLPAQSAQVKSVAFSTVRHSRAAAAALHPSSSLTALPATPPRPPLPSPSLGEPAASASLKDVEPHLSAAGTAEMDSSRNPKNECVMQATSTRAELAAYTTANPSSIRSSATQFDPRQAAAPALAMECGARLLPTATSADTVSAGTAAGTINELGSNDSVADVQTSEPPKADAAGEGRVGWEVVVEAAAVNPTAVVTPSCTISCSPSSQMMVCREPFDYANIEEEGERDEEASTEASVMAHSESRKMLRNFTASVVQESERHGIAILSHHFRVSGGPIGKGAFGAVYKALNLDTGRIVAVKQSRYSYDDKTADLNWREFQTWSMLPPHANVIIFYGASKEVDTHQLLLVTEYASGGSIVQLYRQFRPIPEQLFYEHACGMARGIKHLHDHNVIHGDVKAENVLTRSDGSVAITDFGCSRFSIVNCDSDKTTLQPAQRGSSSWQLFGTAAYMAPEVILNEPHLKSDVWAYACTLLQLWLGKSPWSGGERHFSAQDSIPLMFYIANEDVVPYTERQVEKTPRWLQRIAQRAFEREVDKRCTMGEIISILNEYSRGYIQ</sequence>
<evidence type="ECO:0000256" key="2">
    <source>
        <dbReference type="ARBA" id="ARBA00022840"/>
    </source>
</evidence>
<evidence type="ECO:0000256" key="1">
    <source>
        <dbReference type="ARBA" id="ARBA00022741"/>
    </source>
</evidence>
<feature type="region of interest" description="Disordered" evidence="4">
    <location>
        <begin position="632"/>
        <end position="666"/>
    </location>
</feature>
<dbReference type="GO" id="GO:0005524">
    <property type="term" value="F:ATP binding"/>
    <property type="evidence" value="ECO:0007669"/>
    <property type="project" value="UniProtKB-UniRule"/>
</dbReference>
<feature type="binding site" evidence="3">
    <location>
        <position position="907"/>
    </location>
    <ligand>
        <name>ATP</name>
        <dbReference type="ChEBI" id="CHEBI:30616"/>
    </ligand>
</feature>
<dbReference type="PROSITE" id="PS00108">
    <property type="entry name" value="PROTEIN_KINASE_ST"/>
    <property type="match status" value="1"/>
</dbReference>